<dbReference type="PROSITE" id="PS51257">
    <property type="entry name" value="PROKAR_LIPOPROTEIN"/>
    <property type="match status" value="1"/>
</dbReference>
<keyword evidence="2" id="KW-1185">Reference proteome</keyword>
<organism evidence="1 2">
    <name type="scientific">Phycicoccus avicenniae</name>
    <dbReference type="NCBI Taxonomy" id="2828860"/>
    <lineage>
        <taxon>Bacteria</taxon>
        <taxon>Bacillati</taxon>
        <taxon>Actinomycetota</taxon>
        <taxon>Actinomycetes</taxon>
        <taxon>Micrococcales</taxon>
        <taxon>Intrasporangiaceae</taxon>
        <taxon>Phycicoccus</taxon>
    </lineage>
</organism>
<dbReference type="SUPFAM" id="SSF53850">
    <property type="entry name" value="Periplasmic binding protein-like II"/>
    <property type="match status" value="1"/>
</dbReference>
<dbReference type="Pfam" id="PF16868">
    <property type="entry name" value="NMT1_3"/>
    <property type="match status" value="1"/>
</dbReference>
<dbReference type="Proteomes" id="UP000677016">
    <property type="component" value="Unassembled WGS sequence"/>
</dbReference>
<dbReference type="InterPro" id="IPR011852">
    <property type="entry name" value="TRAP_TAXI"/>
</dbReference>
<evidence type="ECO:0000313" key="1">
    <source>
        <dbReference type="EMBL" id="MBR7744731.1"/>
    </source>
</evidence>
<dbReference type="Gene3D" id="3.40.190.10">
    <property type="entry name" value="Periplasmic binding protein-like II"/>
    <property type="match status" value="2"/>
</dbReference>
<reference evidence="1" key="1">
    <citation type="submission" date="2021-04" db="EMBL/GenBank/DDBJ databases">
        <title>Phycicoccus avicenniae sp. nov., a novel endophytic actinomycetes isolated from branch of Avicennia mariana.</title>
        <authorList>
            <person name="Tuo L."/>
        </authorList>
    </citation>
    <scope>NUCLEOTIDE SEQUENCE</scope>
    <source>
        <strain evidence="1">BSK3Z-2</strain>
    </source>
</reference>
<name>A0A941DAV6_9MICO</name>
<gene>
    <name evidence="1" type="ORF">KC207_15645</name>
</gene>
<sequence length="323" mass="33376">MSGRATPGAGRRDVLRGLAGAAGVGTLAALTGCADDRPRRLVVAAGDERGIYIAFARLLADRVTASTGIAVEVARTEGSVDNVERLRAGRADLGLALADTLGDPPPDGVTAVARVYENYLQLVVRADGPVRRLEDLRGRTVSLGAAGSGAAVTGASLLRSADLPVGDGAERVRVTYAGLATALDQLRRRDVDAVLWSGGIPTPAVSAADEATPLRMLDLADHVERLATSSGFPYAPRRVPPVGYAPAQGDAARTVGVPNLLLARAGLADDLVAPVVDVLARRAAVLLPDYVRGLQYLTPATMIQTSPVPLHPGAVDAYRALHG</sequence>
<accession>A0A941DAV6</accession>
<dbReference type="RefSeq" id="WP_211604255.1">
    <property type="nucleotide sequence ID" value="NZ_JAGSNF010000023.1"/>
</dbReference>
<dbReference type="NCBIfam" id="TIGR02122">
    <property type="entry name" value="TRAP_TAXI"/>
    <property type="match status" value="1"/>
</dbReference>
<evidence type="ECO:0000313" key="2">
    <source>
        <dbReference type="Proteomes" id="UP000677016"/>
    </source>
</evidence>
<dbReference type="InterPro" id="IPR006311">
    <property type="entry name" value="TAT_signal"/>
</dbReference>
<dbReference type="PROSITE" id="PS51318">
    <property type="entry name" value="TAT"/>
    <property type="match status" value="1"/>
</dbReference>
<dbReference type="AlphaFoldDB" id="A0A941DAV6"/>
<dbReference type="PANTHER" id="PTHR42941:SF1">
    <property type="entry name" value="SLL1037 PROTEIN"/>
    <property type="match status" value="1"/>
</dbReference>
<dbReference type="PANTHER" id="PTHR42941">
    <property type="entry name" value="SLL1037 PROTEIN"/>
    <property type="match status" value="1"/>
</dbReference>
<protein>
    <submittedName>
        <fullName evidence="1">TAXI family TRAP transporter solute-binding subunit</fullName>
    </submittedName>
</protein>
<comment type="caution">
    <text evidence="1">The sequence shown here is derived from an EMBL/GenBank/DDBJ whole genome shotgun (WGS) entry which is preliminary data.</text>
</comment>
<proteinExistence type="predicted"/>
<dbReference type="EMBL" id="JAGSNF010000023">
    <property type="protein sequence ID" value="MBR7744731.1"/>
    <property type="molecule type" value="Genomic_DNA"/>
</dbReference>